<evidence type="ECO:0000313" key="5">
    <source>
        <dbReference type="Proteomes" id="UP000479691"/>
    </source>
</evidence>
<gene>
    <name evidence="3" type="ORF">TWF106_011142</name>
    <name evidence="2" type="ORF">TWF788_007793</name>
</gene>
<organism evidence="3 4">
    <name type="scientific">Orbilia oligospora</name>
    <name type="common">Nematode-trapping fungus</name>
    <name type="synonym">Arthrobotrys oligospora</name>
    <dbReference type="NCBI Taxonomy" id="2813651"/>
    <lineage>
        <taxon>Eukaryota</taxon>
        <taxon>Fungi</taxon>
        <taxon>Dikarya</taxon>
        <taxon>Ascomycota</taxon>
        <taxon>Pezizomycotina</taxon>
        <taxon>Orbiliomycetes</taxon>
        <taxon>Orbiliales</taxon>
        <taxon>Orbiliaceae</taxon>
        <taxon>Orbilia</taxon>
    </lineage>
</organism>
<evidence type="ECO:0008006" key="6">
    <source>
        <dbReference type="Google" id="ProtNLM"/>
    </source>
</evidence>
<accession>A0A7C8QDW7</accession>
<comment type="caution">
    <text evidence="3">The sequence shown here is derived from an EMBL/GenBank/DDBJ whole genome shotgun (WGS) entry which is preliminary data.</text>
</comment>
<dbReference type="EMBL" id="JAABOE010000045">
    <property type="protein sequence ID" value="KAF3177362.1"/>
    <property type="molecule type" value="Genomic_DNA"/>
</dbReference>
<dbReference type="AlphaFoldDB" id="A0A7C8QDW7"/>
<sequence>MTFLPALKSIFSRPKHLQTPYSGTHTSSTRSSTPTFRPIRPSSPKSTGILKLPPEILLTIFTFALTNNNGINKLHHPSSIGKTCRRFHEVLLSYIYGECKMLFQYSGWEDKPGCIYSRDKLELFRHYGSFVRKLSIISDHAILPDSTHLIARFPWAPSLPSALFDLTPSFTHLTSLEFDGNFYNSIQDLVQSLQYLLTTSFHLKKLSLNVSVRYQWSYNDVYEHLSKGIRLEQSNKDTKYAVLDELRIRVLDEGVDTPPGELRRYRLLEVLCLILKPATRKTKCLGFNIFNKWEPARYQNHREQIENERSKFFDFPHLKKLEISGAEGQLEMFDRFVKVNWSEVEQIKALIDFTKEFDNFKFAHFIRRFDRLRTLTITTIQELLTYLPKLIPSLQSRPWFHISPWGYFRDSIILPRHPSLKVIKIGDTGDNKVEIEEELGWDVMRVCKLEMRDRGTRGVREVYEPYRVLKEGKWQSCGEISGSIRIALIWSLNYNVDSGGRFKFERLSDGRLPNPQLITNLQSSWTPRFAEISKSKPRASDIRFATGN</sequence>
<evidence type="ECO:0000313" key="3">
    <source>
        <dbReference type="EMBL" id="KAF3208933.1"/>
    </source>
</evidence>
<reference evidence="4 5" key="1">
    <citation type="submission" date="2019-06" db="EMBL/GenBank/DDBJ databases">
        <authorList>
            <person name="Palmer J.M."/>
        </authorList>
    </citation>
    <scope>NUCLEOTIDE SEQUENCE [LARGE SCALE GENOMIC DNA]</scope>
    <source>
        <strain evidence="3 4">TWF106</strain>
        <strain evidence="2 5">TWF788</strain>
    </source>
</reference>
<dbReference type="EMBL" id="WIWS01000089">
    <property type="protein sequence ID" value="KAF3208933.1"/>
    <property type="molecule type" value="Genomic_DNA"/>
</dbReference>
<dbReference type="Proteomes" id="UP000479691">
    <property type="component" value="Unassembled WGS sequence"/>
</dbReference>
<proteinExistence type="predicted"/>
<evidence type="ECO:0000313" key="4">
    <source>
        <dbReference type="Proteomes" id="UP000472727"/>
    </source>
</evidence>
<feature type="compositionally biased region" description="Low complexity" evidence="1">
    <location>
        <begin position="26"/>
        <end position="44"/>
    </location>
</feature>
<name>A0A7C8QDW7_ORBOL</name>
<dbReference type="Proteomes" id="UP000472727">
    <property type="component" value="Unassembled WGS sequence"/>
</dbReference>
<evidence type="ECO:0000313" key="2">
    <source>
        <dbReference type="EMBL" id="KAF3177362.1"/>
    </source>
</evidence>
<feature type="region of interest" description="Disordered" evidence="1">
    <location>
        <begin position="16"/>
        <end position="47"/>
    </location>
</feature>
<protein>
    <recommendedName>
        <fullName evidence="6">F-box domain-containing protein</fullName>
    </recommendedName>
</protein>
<evidence type="ECO:0000256" key="1">
    <source>
        <dbReference type="SAM" id="MobiDB-lite"/>
    </source>
</evidence>